<dbReference type="AlphaFoldDB" id="A0A507FJZ5"/>
<dbReference type="InterPro" id="IPR029056">
    <property type="entry name" value="Ribokinase-like"/>
</dbReference>
<dbReference type="GO" id="GO:0005829">
    <property type="term" value="C:cytosol"/>
    <property type="evidence" value="ECO:0007669"/>
    <property type="project" value="TreeGrafter"/>
</dbReference>
<dbReference type="CDD" id="cd19367">
    <property type="entry name" value="TenA_C_ScTHI20-like"/>
    <property type="match status" value="1"/>
</dbReference>
<keyword evidence="3" id="KW-0378">Hydrolase</keyword>
<protein>
    <submittedName>
        <fullName evidence="3">Aminopyrimidine aminohydrolase</fullName>
    </submittedName>
</protein>
<feature type="domain" description="Pyridoxamine kinase/Phosphomethylpyrimidine kinase" evidence="2">
    <location>
        <begin position="13"/>
        <end position="307"/>
    </location>
</feature>
<dbReference type="InterPro" id="IPR004399">
    <property type="entry name" value="HMP/HMP-P_kinase_dom"/>
</dbReference>
<dbReference type="PANTHER" id="PTHR20858">
    <property type="entry name" value="PHOSPHOMETHYLPYRIMIDINE KINASE"/>
    <property type="match status" value="1"/>
</dbReference>
<evidence type="ECO:0000313" key="3">
    <source>
        <dbReference type="EMBL" id="TPX76634.1"/>
    </source>
</evidence>
<evidence type="ECO:0000313" key="4">
    <source>
        <dbReference type="Proteomes" id="UP000320333"/>
    </source>
</evidence>
<dbReference type="InterPro" id="IPR013749">
    <property type="entry name" value="PM/HMP-P_kinase-1"/>
</dbReference>
<dbReference type="NCBIfam" id="TIGR04306">
    <property type="entry name" value="salvage_TenA"/>
    <property type="match status" value="1"/>
</dbReference>
<dbReference type="Gene3D" id="3.40.1190.20">
    <property type="match status" value="1"/>
</dbReference>
<feature type="domain" description="Thiaminase-2/PQQC" evidence="1">
    <location>
        <begin position="335"/>
        <end position="542"/>
    </location>
</feature>
<dbReference type="SUPFAM" id="SSF48613">
    <property type="entry name" value="Heme oxygenase-like"/>
    <property type="match status" value="1"/>
</dbReference>
<accession>A0A507FJZ5</accession>
<dbReference type="GO" id="GO:0009228">
    <property type="term" value="P:thiamine biosynthetic process"/>
    <property type="evidence" value="ECO:0007669"/>
    <property type="project" value="InterPro"/>
</dbReference>
<dbReference type="GO" id="GO:0008902">
    <property type="term" value="F:hydroxymethylpyrimidine kinase activity"/>
    <property type="evidence" value="ECO:0007669"/>
    <property type="project" value="TreeGrafter"/>
</dbReference>
<organism evidence="3 4">
    <name type="scientific">Chytriomyces confervae</name>
    <dbReference type="NCBI Taxonomy" id="246404"/>
    <lineage>
        <taxon>Eukaryota</taxon>
        <taxon>Fungi</taxon>
        <taxon>Fungi incertae sedis</taxon>
        <taxon>Chytridiomycota</taxon>
        <taxon>Chytridiomycota incertae sedis</taxon>
        <taxon>Chytridiomycetes</taxon>
        <taxon>Chytridiales</taxon>
        <taxon>Chytriomycetaceae</taxon>
        <taxon>Chytriomyces</taxon>
    </lineage>
</organism>
<dbReference type="Pfam" id="PF08543">
    <property type="entry name" value="Phos_pyr_kin"/>
    <property type="match status" value="1"/>
</dbReference>
<dbReference type="EMBL" id="QEAP01000041">
    <property type="protein sequence ID" value="TPX76634.1"/>
    <property type="molecule type" value="Genomic_DNA"/>
</dbReference>
<dbReference type="GO" id="GO:0050334">
    <property type="term" value="F:thiaminase activity"/>
    <property type="evidence" value="ECO:0007669"/>
    <property type="project" value="InterPro"/>
</dbReference>
<name>A0A507FJZ5_9FUNG</name>
<evidence type="ECO:0000259" key="1">
    <source>
        <dbReference type="Pfam" id="PF03070"/>
    </source>
</evidence>
<comment type="caution">
    <text evidence="3">The sequence shown here is derived from an EMBL/GenBank/DDBJ whole genome shotgun (WGS) entry which is preliminary data.</text>
</comment>
<dbReference type="STRING" id="246404.A0A507FJZ5"/>
<proteinExistence type="predicted"/>
<dbReference type="PANTHER" id="PTHR20858:SF17">
    <property type="entry name" value="HYDROXYMETHYLPYRIMIDINE_PHOSPHOMETHYLPYRIMIDINE KINASE THI20-RELATED"/>
    <property type="match status" value="1"/>
</dbReference>
<dbReference type="GO" id="GO:0008972">
    <property type="term" value="F:phosphomethylpyrimidine kinase activity"/>
    <property type="evidence" value="ECO:0007669"/>
    <property type="project" value="InterPro"/>
</dbReference>
<gene>
    <name evidence="3" type="ORF">CcCBS67573_g02095</name>
</gene>
<sequence length="545" mass="58325">MQLARVLTVAGSDSGGGAGIQADLKTVTSLGCYGSSAVTALTAQNTIGVQGVHGCPAGFVQQQMESVLTDIGTDAIKTGMLFSREIVEVVANQICQFGVKNVVVDPVMVATSGDTLLASEAVNAVIKFLLPLATVLTPNVPEAEVLCAALHGKAETTPGTSDTDIAGNSAGKIESVADMRRAARFLHSAGAQSVLIKGGHLPLKADAASDSSEVGVRTVRLVSSATSDPTGLSVVDVLFDGAEFVEFWKPFVNTSNTHGTGCTLSAAIAAYLASGKSVVEAVEGGLIYVSNAISTSISIGKGHGPLNHLHLMKPALAPATKANFVSMLKNSCVSEWDQYIDHKFVRGLADGTLDTESFKYYIRQDYIYLLHYARGYALAAFKEQTMEGIAQAAQIALGIVREATDVHVKYCESWGISHKELIATKEATANMSYTRFFLEKGMSGDRLDLYVAMAPCLIGYGEIGLKLMNDPNTKREGNPYWAWIQNYGEADFQAAVQAGEELLERLYEETVPVSNTVRLEQLCENFRQATLLEVKFWDMGLNREP</sequence>
<dbReference type="SUPFAM" id="SSF53613">
    <property type="entry name" value="Ribokinase-like"/>
    <property type="match status" value="1"/>
</dbReference>
<dbReference type="Proteomes" id="UP000320333">
    <property type="component" value="Unassembled WGS sequence"/>
</dbReference>
<keyword evidence="4" id="KW-1185">Reference proteome</keyword>
<dbReference type="Gene3D" id="1.20.910.10">
    <property type="entry name" value="Heme oxygenase-like"/>
    <property type="match status" value="1"/>
</dbReference>
<dbReference type="InterPro" id="IPR016084">
    <property type="entry name" value="Haem_Oase-like_multi-hlx"/>
</dbReference>
<reference evidence="3 4" key="1">
    <citation type="journal article" date="2019" name="Sci. Rep.">
        <title>Comparative genomics of chytrid fungi reveal insights into the obligate biotrophic and pathogenic lifestyle of Synchytrium endobioticum.</title>
        <authorList>
            <person name="van de Vossenberg B.T.L.H."/>
            <person name="Warris S."/>
            <person name="Nguyen H.D.T."/>
            <person name="van Gent-Pelzer M.P.E."/>
            <person name="Joly D.L."/>
            <person name="van de Geest H.C."/>
            <person name="Bonants P.J.M."/>
            <person name="Smith D.S."/>
            <person name="Levesque C.A."/>
            <person name="van der Lee T.A.J."/>
        </authorList>
    </citation>
    <scope>NUCLEOTIDE SEQUENCE [LARGE SCALE GENOMIC DNA]</scope>
    <source>
        <strain evidence="3 4">CBS 675.73</strain>
    </source>
</reference>
<dbReference type="Pfam" id="PF03070">
    <property type="entry name" value="TENA_THI-4"/>
    <property type="match status" value="1"/>
</dbReference>
<dbReference type="OrthoDB" id="10028886at2759"/>
<dbReference type="InterPro" id="IPR027574">
    <property type="entry name" value="Thiaminase_II"/>
</dbReference>
<dbReference type="InterPro" id="IPR004305">
    <property type="entry name" value="Thiaminase-2/PQQC"/>
</dbReference>
<dbReference type="CDD" id="cd01169">
    <property type="entry name" value="HMPP_kinase"/>
    <property type="match status" value="1"/>
</dbReference>
<evidence type="ECO:0000259" key="2">
    <source>
        <dbReference type="Pfam" id="PF08543"/>
    </source>
</evidence>